<accession>A0A7C9QUK3</accession>
<name>A0A7C9QUK3_9PROT</name>
<comment type="caution">
    <text evidence="1">The sequence shown here is derived from an EMBL/GenBank/DDBJ whole genome shotgun (WGS) entry which is preliminary data.</text>
</comment>
<protein>
    <submittedName>
        <fullName evidence="1">Uncharacterized protein</fullName>
    </submittedName>
</protein>
<dbReference type="Proteomes" id="UP000480684">
    <property type="component" value="Unassembled WGS sequence"/>
</dbReference>
<proteinExistence type="predicted"/>
<reference evidence="1 2" key="1">
    <citation type="submission" date="2020-02" db="EMBL/GenBank/DDBJ databases">
        <authorList>
            <person name="Dziuba M."/>
            <person name="Kuznetsov B."/>
            <person name="Mardanov A."/>
            <person name="Ravin N."/>
            <person name="Grouzdev D."/>
        </authorList>
    </citation>
    <scope>NUCLEOTIDE SEQUENCE [LARGE SCALE GENOMIC DNA]</scope>
    <source>
        <strain evidence="1 2">SpK</strain>
    </source>
</reference>
<gene>
    <name evidence="1" type="ORF">G4223_10410</name>
</gene>
<organism evidence="1 2">
    <name type="scientific">Magnetospirillum aberrantis SpK</name>
    <dbReference type="NCBI Taxonomy" id="908842"/>
    <lineage>
        <taxon>Bacteria</taxon>
        <taxon>Pseudomonadati</taxon>
        <taxon>Pseudomonadota</taxon>
        <taxon>Alphaproteobacteria</taxon>
        <taxon>Rhodospirillales</taxon>
        <taxon>Rhodospirillaceae</taxon>
        <taxon>Magnetospirillum</taxon>
    </lineage>
</organism>
<evidence type="ECO:0000313" key="2">
    <source>
        <dbReference type="Proteomes" id="UP000480684"/>
    </source>
</evidence>
<evidence type="ECO:0000313" key="1">
    <source>
        <dbReference type="EMBL" id="NFV80521.1"/>
    </source>
</evidence>
<dbReference type="AlphaFoldDB" id="A0A7C9QUK3"/>
<sequence length="86" mass="8968">MKRLEDIAAAAPRVGVLLSPDAATVRGQLASIGFAPQDDIASADWIVTDSVDGPTGVKVPVLHIEGKVSIYNLKQAIIALFGDQGK</sequence>
<dbReference type="RefSeq" id="WP_163678926.1">
    <property type="nucleotide sequence ID" value="NZ_JAAIYP010000037.1"/>
</dbReference>
<keyword evidence="2" id="KW-1185">Reference proteome</keyword>
<dbReference type="EMBL" id="JAAIYP010000037">
    <property type="protein sequence ID" value="NFV80521.1"/>
    <property type="molecule type" value="Genomic_DNA"/>
</dbReference>